<dbReference type="EMBL" id="CAXIEN010000341">
    <property type="protein sequence ID" value="CAL1294274.1"/>
    <property type="molecule type" value="Genomic_DNA"/>
</dbReference>
<dbReference type="AlphaFoldDB" id="A0AAV2BFN7"/>
<dbReference type="Proteomes" id="UP001497382">
    <property type="component" value="Unassembled WGS sequence"/>
</dbReference>
<evidence type="ECO:0000313" key="3">
    <source>
        <dbReference type="Proteomes" id="UP001497382"/>
    </source>
</evidence>
<sequence>MSKKQAILSRRVRGKAYCSYFRSNHYQPVIDSSKDLASICPDSRECIEAKNISDAESVVAKLPNSSKAWVDGALMPFHYSGLDKAKEFLRRGIETISSRFNQNNQTKEPVLEANVELESVNSEKVNLKEESSESDLSEPSHSPQQFRFQHIFTNRGTQNSIYGTGFENSCCVRINSQASE</sequence>
<organism evidence="2 3">
    <name type="scientific">Larinioides sclopetarius</name>
    <dbReference type="NCBI Taxonomy" id="280406"/>
    <lineage>
        <taxon>Eukaryota</taxon>
        <taxon>Metazoa</taxon>
        <taxon>Ecdysozoa</taxon>
        <taxon>Arthropoda</taxon>
        <taxon>Chelicerata</taxon>
        <taxon>Arachnida</taxon>
        <taxon>Araneae</taxon>
        <taxon>Araneomorphae</taxon>
        <taxon>Entelegynae</taxon>
        <taxon>Araneoidea</taxon>
        <taxon>Araneidae</taxon>
        <taxon>Larinioides</taxon>
    </lineage>
</organism>
<accession>A0AAV2BFN7</accession>
<evidence type="ECO:0000256" key="1">
    <source>
        <dbReference type="SAM" id="MobiDB-lite"/>
    </source>
</evidence>
<reference evidence="2 3" key="1">
    <citation type="submission" date="2024-04" db="EMBL/GenBank/DDBJ databases">
        <authorList>
            <person name="Rising A."/>
            <person name="Reimegard J."/>
            <person name="Sonavane S."/>
            <person name="Akerstrom W."/>
            <person name="Nylinder S."/>
            <person name="Hedman E."/>
            <person name="Kallberg Y."/>
        </authorList>
    </citation>
    <scope>NUCLEOTIDE SEQUENCE [LARGE SCALE GENOMIC DNA]</scope>
</reference>
<proteinExistence type="predicted"/>
<feature type="non-terminal residue" evidence="2">
    <location>
        <position position="180"/>
    </location>
</feature>
<feature type="region of interest" description="Disordered" evidence="1">
    <location>
        <begin position="122"/>
        <end position="143"/>
    </location>
</feature>
<comment type="caution">
    <text evidence="2">The sequence shown here is derived from an EMBL/GenBank/DDBJ whole genome shotgun (WGS) entry which is preliminary data.</text>
</comment>
<protein>
    <submittedName>
        <fullName evidence="2">Uncharacterized protein</fullName>
    </submittedName>
</protein>
<name>A0AAV2BFN7_9ARAC</name>
<keyword evidence="3" id="KW-1185">Reference proteome</keyword>
<evidence type="ECO:0000313" key="2">
    <source>
        <dbReference type="EMBL" id="CAL1294274.1"/>
    </source>
</evidence>
<gene>
    <name evidence="2" type="ORF">LARSCL_LOCUS18617</name>
</gene>